<sequence>MYALDNEKGSNNAPQAQDNEALEHLREASREWTGSLVEEANRRGLDPNDLTVAPAALSDQPPLGISGFAQINNWVSYALTSARQQR</sequence>
<keyword evidence="3" id="KW-1185">Reference proteome</keyword>
<protein>
    <recommendedName>
        <fullName evidence="4">Encoded protein</fullName>
    </recommendedName>
</protein>
<feature type="compositionally biased region" description="Polar residues" evidence="1">
    <location>
        <begin position="9"/>
        <end position="18"/>
    </location>
</feature>
<feature type="region of interest" description="Disordered" evidence="1">
    <location>
        <begin position="1"/>
        <end position="23"/>
    </location>
</feature>
<evidence type="ECO:0000256" key="1">
    <source>
        <dbReference type="SAM" id="MobiDB-lite"/>
    </source>
</evidence>
<accession>A0ABQ7FTS8</accession>
<comment type="caution">
    <text evidence="2">The sequence shown here is derived from an EMBL/GenBank/DDBJ whole genome shotgun (WGS) entry which is preliminary data.</text>
</comment>
<reference evidence="2" key="1">
    <citation type="submission" date="2017-08" db="EMBL/GenBank/DDBJ databases">
        <authorList>
            <person name="Polle J.E."/>
            <person name="Barry K."/>
            <person name="Cushman J."/>
            <person name="Schmutz J."/>
            <person name="Tran D."/>
            <person name="Hathwaick L.T."/>
            <person name="Yim W.C."/>
            <person name="Jenkins J."/>
            <person name="Mckie-Krisberg Z.M."/>
            <person name="Prochnik S."/>
            <person name="Lindquist E."/>
            <person name="Dockter R.B."/>
            <person name="Adam C."/>
            <person name="Molina H."/>
            <person name="Bunkerborg J."/>
            <person name="Jin E."/>
            <person name="Buchheim M."/>
            <person name="Magnuson J."/>
        </authorList>
    </citation>
    <scope>NUCLEOTIDE SEQUENCE</scope>
    <source>
        <strain evidence="2">CCAP 19/18</strain>
    </source>
</reference>
<name>A0ABQ7FTS8_DUNSA</name>
<organism evidence="2 3">
    <name type="scientific">Dunaliella salina</name>
    <name type="common">Green alga</name>
    <name type="synonym">Protococcus salinus</name>
    <dbReference type="NCBI Taxonomy" id="3046"/>
    <lineage>
        <taxon>Eukaryota</taxon>
        <taxon>Viridiplantae</taxon>
        <taxon>Chlorophyta</taxon>
        <taxon>core chlorophytes</taxon>
        <taxon>Chlorophyceae</taxon>
        <taxon>CS clade</taxon>
        <taxon>Chlamydomonadales</taxon>
        <taxon>Dunaliellaceae</taxon>
        <taxon>Dunaliella</taxon>
    </lineage>
</organism>
<proteinExistence type="predicted"/>
<dbReference type="Proteomes" id="UP000815325">
    <property type="component" value="Unassembled WGS sequence"/>
</dbReference>
<evidence type="ECO:0000313" key="3">
    <source>
        <dbReference type="Proteomes" id="UP000815325"/>
    </source>
</evidence>
<gene>
    <name evidence="2" type="ORF">DUNSADRAFT_10722</name>
</gene>
<evidence type="ECO:0008006" key="4">
    <source>
        <dbReference type="Google" id="ProtNLM"/>
    </source>
</evidence>
<evidence type="ECO:0000313" key="2">
    <source>
        <dbReference type="EMBL" id="KAF5825386.1"/>
    </source>
</evidence>
<dbReference type="EMBL" id="MU073384">
    <property type="protein sequence ID" value="KAF5825386.1"/>
    <property type="molecule type" value="Genomic_DNA"/>
</dbReference>